<dbReference type="InterPro" id="IPR045263">
    <property type="entry name" value="GLUT"/>
</dbReference>
<evidence type="ECO:0000313" key="8">
    <source>
        <dbReference type="EMBL" id="EDO27130.1"/>
    </source>
</evidence>
<proteinExistence type="predicted"/>
<dbReference type="HOGENOM" id="CLU_1639648_0_0_1"/>
<evidence type="ECO:0000256" key="3">
    <source>
        <dbReference type="ARBA" id="ARBA00022692"/>
    </source>
</evidence>
<dbReference type="OMA" id="IQYYLSC"/>
<reference evidence="8 9" key="1">
    <citation type="journal article" date="2007" name="Science">
        <title>Sea anemone genome reveals ancestral eumetazoan gene repertoire and genomic organization.</title>
        <authorList>
            <person name="Putnam N.H."/>
            <person name="Srivastava M."/>
            <person name="Hellsten U."/>
            <person name="Dirks B."/>
            <person name="Chapman J."/>
            <person name="Salamov A."/>
            <person name="Terry A."/>
            <person name="Shapiro H."/>
            <person name="Lindquist E."/>
            <person name="Kapitonov V.V."/>
            <person name="Jurka J."/>
            <person name="Genikhovich G."/>
            <person name="Grigoriev I.V."/>
            <person name="Lucas S.M."/>
            <person name="Steele R.E."/>
            <person name="Finnerty J.R."/>
            <person name="Technau U."/>
            <person name="Martindale M.Q."/>
            <person name="Rokhsar D.S."/>
        </authorList>
    </citation>
    <scope>NUCLEOTIDE SEQUENCE [LARGE SCALE GENOMIC DNA]</scope>
    <source>
        <strain evidence="9">CH2 X CH6</strain>
    </source>
</reference>
<evidence type="ECO:0000256" key="2">
    <source>
        <dbReference type="ARBA" id="ARBA00022448"/>
    </source>
</evidence>
<comment type="subcellular location">
    <subcellularLocation>
        <location evidence="1">Membrane</location>
        <topology evidence="1">Multi-pass membrane protein</topology>
    </subcellularLocation>
</comment>
<evidence type="ECO:0000256" key="6">
    <source>
        <dbReference type="SAM" id="Phobius"/>
    </source>
</evidence>
<keyword evidence="9" id="KW-1185">Reference proteome</keyword>
<dbReference type="PhylomeDB" id="A7TA41"/>
<dbReference type="InterPro" id="IPR005828">
    <property type="entry name" value="MFS_sugar_transport-like"/>
</dbReference>
<feature type="transmembrane region" description="Helical" evidence="6">
    <location>
        <begin position="41"/>
        <end position="65"/>
    </location>
</feature>
<dbReference type="GO" id="GO:0016020">
    <property type="term" value="C:membrane"/>
    <property type="evidence" value="ECO:0007669"/>
    <property type="project" value="UniProtKB-SubCell"/>
</dbReference>
<dbReference type="SUPFAM" id="SSF103473">
    <property type="entry name" value="MFS general substrate transporter"/>
    <property type="match status" value="1"/>
</dbReference>
<keyword evidence="4 6" id="KW-1133">Transmembrane helix</keyword>
<dbReference type="EMBL" id="DS473825">
    <property type="protein sequence ID" value="EDO27130.1"/>
    <property type="molecule type" value="Genomic_DNA"/>
</dbReference>
<evidence type="ECO:0000313" key="9">
    <source>
        <dbReference type="Proteomes" id="UP000001593"/>
    </source>
</evidence>
<keyword evidence="2" id="KW-0813">Transport</keyword>
<feature type="non-terminal residue" evidence="8">
    <location>
        <position position="162"/>
    </location>
</feature>
<protein>
    <recommendedName>
        <fullName evidence="7">Major facilitator superfamily (MFS) profile domain-containing protein</fullName>
    </recommendedName>
</protein>
<evidence type="ECO:0000256" key="5">
    <source>
        <dbReference type="ARBA" id="ARBA00023136"/>
    </source>
</evidence>
<keyword evidence="3 6" id="KW-0812">Transmembrane</keyword>
<evidence type="ECO:0000256" key="1">
    <source>
        <dbReference type="ARBA" id="ARBA00004141"/>
    </source>
</evidence>
<dbReference type="PROSITE" id="PS50850">
    <property type="entry name" value="MFS"/>
    <property type="match status" value="1"/>
</dbReference>
<keyword evidence="5 6" id="KW-0472">Membrane</keyword>
<dbReference type="InParanoid" id="A7TA41"/>
<dbReference type="PANTHER" id="PTHR23503:SF8">
    <property type="entry name" value="FACILITATED GLUCOSE TRANSPORTER PROTEIN 1"/>
    <property type="match status" value="1"/>
</dbReference>
<dbReference type="Pfam" id="PF00083">
    <property type="entry name" value="Sugar_tr"/>
    <property type="match status" value="1"/>
</dbReference>
<dbReference type="GO" id="GO:0022857">
    <property type="term" value="F:transmembrane transporter activity"/>
    <property type="evidence" value="ECO:0007669"/>
    <property type="project" value="InterPro"/>
</dbReference>
<dbReference type="InterPro" id="IPR020846">
    <property type="entry name" value="MFS_dom"/>
</dbReference>
<evidence type="ECO:0000259" key="7">
    <source>
        <dbReference type="PROSITE" id="PS50850"/>
    </source>
</evidence>
<evidence type="ECO:0000256" key="4">
    <source>
        <dbReference type="ARBA" id="ARBA00022989"/>
    </source>
</evidence>
<feature type="transmembrane region" description="Helical" evidence="6">
    <location>
        <begin position="12"/>
        <end position="34"/>
    </location>
</feature>
<feature type="transmembrane region" description="Helical" evidence="6">
    <location>
        <begin position="77"/>
        <end position="97"/>
    </location>
</feature>
<name>A7TA41_NEMVE</name>
<dbReference type="Gene3D" id="1.20.1250.20">
    <property type="entry name" value="MFS general substrate transporter like domains"/>
    <property type="match status" value="1"/>
</dbReference>
<organism evidence="8 9">
    <name type="scientific">Nematostella vectensis</name>
    <name type="common">Starlet sea anemone</name>
    <dbReference type="NCBI Taxonomy" id="45351"/>
    <lineage>
        <taxon>Eukaryota</taxon>
        <taxon>Metazoa</taxon>
        <taxon>Cnidaria</taxon>
        <taxon>Anthozoa</taxon>
        <taxon>Hexacorallia</taxon>
        <taxon>Actiniaria</taxon>
        <taxon>Edwardsiidae</taxon>
        <taxon>Nematostella</taxon>
    </lineage>
</organism>
<feature type="domain" description="Major facilitator superfamily (MFS) profile" evidence="7">
    <location>
        <begin position="1"/>
        <end position="150"/>
    </location>
</feature>
<gene>
    <name evidence="8" type="ORF">NEMVEDRAFT_v1g224375</name>
</gene>
<dbReference type="eggNOG" id="KOG0569">
    <property type="taxonomic scope" value="Eukaryota"/>
</dbReference>
<dbReference type="InterPro" id="IPR036259">
    <property type="entry name" value="MFS_trans_sf"/>
</dbReference>
<dbReference type="PANTHER" id="PTHR23503">
    <property type="entry name" value="SOLUTE CARRIER FAMILY 2"/>
    <property type="match status" value="1"/>
</dbReference>
<sequence>VRLVQVLGRRTLMLIGLGGMFLFYTVMTIAFCFESSTGMKYVAVVATLTLVVFFMIGPGAIPWFITAEMFSQGPRPAACAVAATVNWATNFIIGIAFPSMQSKRQGWLFYYCKWNQGFAIYNANAESHTKFGILTLYFVVERFAIPQETGQTRFSQLLYRSR</sequence>
<dbReference type="AlphaFoldDB" id="A7TA41"/>
<accession>A7TA41</accession>
<dbReference type="Proteomes" id="UP000001593">
    <property type="component" value="Unassembled WGS sequence"/>
</dbReference>